<dbReference type="InterPro" id="IPR013120">
    <property type="entry name" value="FAR_NAD-bd"/>
</dbReference>
<dbReference type="Pfam" id="PF07993">
    <property type="entry name" value="NAD_binding_4"/>
    <property type="match status" value="1"/>
</dbReference>
<evidence type="ECO:0000259" key="6">
    <source>
        <dbReference type="Pfam" id="PF07993"/>
    </source>
</evidence>
<feature type="domain" description="Fatty acyl-CoA reductase C-terminal" evidence="5">
    <location>
        <begin position="381"/>
        <end position="468"/>
    </location>
</feature>
<keyword evidence="8" id="KW-1185">Reference proteome</keyword>
<evidence type="ECO:0000313" key="8">
    <source>
        <dbReference type="Proteomes" id="UP001432146"/>
    </source>
</evidence>
<comment type="caution">
    <text evidence="7">The sequence shown here is derived from an EMBL/GenBank/DDBJ whole genome shotgun (WGS) entry which is preliminary data.</text>
</comment>
<protein>
    <recommendedName>
        <fullName evidence="4">Fatty acyl-CoA reductase</fullName>
        <ecNumber evidence="4">1.2.1.84</ecNumber>
    </recommendedName>
</protein>
<organism evidence="7 8">
    <name type="scientific">Tetragonisca angustula</name>
    <dbReference type="NCBI Taxonomy" id="166442"/>
    <lineage>
        <taxon>Eukaryota</taxon>
        <taxon>Metazoa</taxon>
        <taxon>Ecdysozoa</taxon>
        <taxon>Arthropoda</taxon>
        <taxon>Hexapoda</taxon>
        <taxon>Insecta</taxon>
        <taxon>Pterygota</taxon>
        <taxon>Neoptera</taxon>
        <taxon>Endopterygota</taxon>
        <taxon>Hymenoptera</taxon>
        <taxon>Apocrita</taxon>
        <taxon>Aculeata</taxon>
        <taxon>Apoidea</taxon>
        <taxon>Anthophila</taxon>
        <taxon>Apidae</taxon>
        <taxon>Tetragonisca</taxon>
    </lineage>
</organism>
<proteinExistence type="inferred from homology"/>
<keyword evidence="4" id="KW-0812">Transmembrane</keyword>
<keyword evidence="4" id="KW-0472">Membrane</keyword>
<dbReference type="InterPro" id="IPR033640">
    <property type="entry name" value="FAR_C"/>
</dbReference>
<evidence type="ECO:0000256" key="2">
    <source>
        <dbReference type="ARBA" id="ARBA00022516"/>
    </source>
</evidence>
<comment type="similarity">
    <text evidence="1 4">Belongs to the fatty acyl-CoA reductase family.</text>
</comment>
<dbReference type="Gene3D" id="3.40.50.720">
    <property type="entry name" value="NAD(P)-binding Rossmann-like Domain"/>
    <property type="match status" value="1"/>
</dbReference>
<accession>A0AAW1ALI2</accession>
<evidence type="ECO:0000313" key="7">
    <source>
        <dbReference type="EMBL" id="KAK9310073.1"/>
    </source>
</evidence>
<keyword evidence="4" id="KW-0521">NADP</keyword>
<dbReference type="InterPro" id="IPR036291">
    <property type="entry name" value="NAD(P)-bd_dom_sf"/>
</dbReference>
<dbReference type="AlphaFoldDB" id="A0AAW1ALI2"/>
<name>A0AAW1ALI2_9HYME</name>
<dbReference type="SUPFAM" id="SSF51735">
    <property type="entry name" value="NAD(P)-binding Rossmann-fold domains"/>
    <property type="match status" value="1"/>
</dbReference>
<reference evidence="7 8" key="1">
    <citation type="submission" date="2024-05" db="EMBL/GenBank/DDBJ databases">
        <title>The nuclear and mitochondrial genome assemblies of Tetragonisca angustula (Apidae: Meliponini), a tiny yet remarkable pollinator in the Neotropics.</title>
        <authorList>
            <person name="Ferrari R."/>
            <person name="Ricardo P.C."/>
            <person name="Dias F.C."/>
            <person name="Araujo N.S."/>
            <person name="Soares D.O."/>
            <person name="Zhou Q.-S."/>
            <person name="Zhu C.-D."/>
            <person name="Coutinho L."/>
            <person name="Airas M.C."/>
            <person name="Batista T.M."/>
        </authorList>
    </citation>
    <scope>NUCLEOTIDE SEQUENCE [LARGE SCALE GENOMIC DNA]</scope>
    <source>
        <strain evidence="7">ASF017062</strain>
        <tissue evidence="7">Abdomen</tissue>
    </source>
</reference>
<evidence type="ECO:0000256" key="4">
    <source>
        <dbReference type="RuleBase" id="RU363097"/>
    </source>
</evidence>
<dbReference type="Pfam" id="PF03015">
    <property type="entry name" value="Sterile"/>
    <property type="match status" value="1"/>
</dbReference>
<keyword evidence="4" id="KW-0560">Oxidoreductase</keyword>
<dbReference type="GO" id="GO:0102965">
    <property type="term" value="F:alcohol-forming long-chain fatty acyl-CoA reductase activity"/>
    <property type="evidence" value="ECO:0007669"/>
    <property type="project" value="UniProtKB-EC"/>
</dbReference>
<comment type="catalytic activity">
    <reaction evidence="4">
        <text>a long-chain fatty acyl-CoA + 2 NADPH + 2 H(+) = a long-chain primary fatty alcohol + 2 NADP(+) + CoA</text>
        <dbReference type="Rhea" id="RHEA:52716"/>
        <dbReference type="ChEBI" id="CHEBI:15378"/>
        <dbReference type="ChEBI" id="CHEBI:57287"/>
        <dbReference type="ChEBI" id="CHEBI:57783"/>
        <dbReference type="ChEBI" id="CHEBI:58349"/>
        <dbReference type="ChEBI" id="CHEBI:77396"/>
        <dbReference type="ChEBI" id="CHEBI:83139"/>
        <dbReference type="EC" id="1.2.1.84"/>
    </reaction>
</comment>
<dbReference type="EMBL" id="JAWNGG020000006">
    <property type="protein sequence ID" value="KAK9310073.1"/>
    <property type="molecule type" value="Genomic_DNA"/>
</dbReference>
<feature type="transmembrane region" description="Helical" evidence="4">
    <location>
        <begin position="488"/>
        <end position="506"/>
    </location>
</feature>
<feature type="domain" description="Thioester reductase (TE)" evidence="6">
    <location>
        <begin position="32"/>
        <end position="307"/>
    </location>
</feature>
<comment type="function">
    <text evidence="4">Catalyzes the reduction of fatty acyl-CoA to fatty alcohols.</text>
</comment>
<dbReference type="InterPro" id="IPR026055">
    <property type="entry name" value="FAR"/>
</dbReference>
<dbReference type="EC" id="1.2.1.84" evidence="4"/>
<sequence>MSGVQEAQRLTKEKSKCKSQIQKFYAGKHILLTGCTGYLGTLILEKILHTCTEISKLYILVREKKNMVIEDRLKKLFESEVFDRLRESNPNYMEKIVLIYGDLNKDDLGLSPENRRCLIENVNIIIHNASIVRYDVKPSYVLRTNVIGTDKLLQLATECSHLEIFAYVSTAYSHPSNIIKEEKFYPPPADLKLIGDVIKADEENEAGITNEAIRDITGDWLNLYPFSKATAEGLVEAYGRKRSLPCIVYRPSIILGAYNEPIPGWIGNKNGPVILFRALRGGFMHVLQCNENECNMDLIPVDMTVNSLLASIWDYVVHRETHEPQVYNYGSSDWNPLSNKNLQAYGMEIAHTYPSNEMVWYPFVVQINNFYGFAILFTLFSIIPGILADLIFLLRWEKPIFTTILKSAILNYATLRRYLVPERILKTDNLKRVLSLANSADMKEFFFDLSAMDWNQLFQRNNRGFRKLLKEPLEPSPAALRKYRNLKILHYTVLGLLVLFLLNLFYRITCNIFSLLA</sequence>
<dbReference type="Proteomes" id="UP001432146">
    <property type="component" value="Unassembled WGS sequence"/>
</dbReference>
<evidence type="ECO:0000256" key="1">
    <source>
        <dbReference type="ARBA" id="ARBA00005928"/>
    </source>
</evidence>
<keyword evidence="2 4" id="KW-0444">Lipid biosynthesis</keyword>
<evidence type="ECO:0000259" key="5">
    <source>
        <dbReference type="Pfam" id="PF03015"/>
    </source>
</evidence>
<dbReference type="GO" id="GO:0080019">
    <property type="term" value="F:alcohol-forming very long-chain fatty acyl-CoA reductase activity"/>
    <property type="evidence" value="ECO:0007669"/>
    <property type="project" value="InterPro"/>
</dbReference>
<evidence type="ECO:0000256" key="3">
    <source>
        <dbReference type="ARBA" id="ARBA00023098"/>
    </source>
</evidence>
<dbReference type="PANTHER" id="PTHR11011:SF60">
    <property type="entry name" value="FATTY ACYL-COA REDUCTASE-RELATED"/>
    <property type="match status" value="1"/>
</dbReference>
<gene>
    <name evidence="7" type="ORF">QLX08_000527</name>
</gene>
<dbReference type="CDD" id="cd05236">
    <property type="entry name" value="FAR-N_SDR_e"/>
    <property type="match status" value="1"/>
</dbReference>
<keyword evidence="4" id="KW-1133">Transmembrane helix</keyword>
<dbReference type="GO" id="GO:0005777">
    <property type="term" value="C:peroxisome"/>
    <property type="evidence" value="ECO:0007669"/>
    <property type="project" value="TreeGrafter"/>
</dbReference>
<keyword evidence="3 4" id="KW-0443">Lipid metabolism</keyword>
<dbReference type="PANTHER" id="PTHR11011">
    <property type="entry name" value="MALE STERILITY PROTEIN 2-RELATED"/>
    <property type="match status" value="1"/>
</dbReference>
<dbReference type="GO" id="GO:0035336">
    <property type="term" value="P:long-chain fatty-acyl-CoA metabolic process"/>
    <property type="evidence" value="ECO:0007669"/>
    <property type="project" value="TreeGrafter"/>
</dbReference>
<feature type="transmembrane region" description="Helical" evidence="4">
    <location>
        <begin position="370"/>
        <end position="394"/>
    </location>
</feature>